<dbReference type="RefSeq" id="WP_123630344.1">
    <property type="nucleotide sequence ID" value="NZ_AYKH01000005.1"/>
</dbReference>
<keyword evidence="5" id="KW-1133">Transmembrane helix</keyword>
<reference evidence="7 8" key="1">
    <citation type="submission" date="2013-10" db="EMBL/GenBank/DDBJ databases">
        <title>Salinisphaera orenii MK-B5 Genome Sequencing.</title>
        <authorList>
            <person name="Lai Q."/>
            <person name="Li C."/>
            <person name="Shao Z."/>
        </authorList>
    </citation>
    <scope>NUCLEOTIDE SEQUENCE [LARGE SCALE GENOMIC DNA]</scope>
    <source>
        <strain evidence="7 8">MK-B5</strain>
    </source>
</reference>
<proteinExistence type="inferred from homology"/>
<gene>
    <name evidence="7" type="ORF">SAOR_04175</name>
</gene>
<dbReference type="EMBL" id="AYKH01000005">
    <property type="protein sequence ID" value="ROO29250.1"/>
    <property type="molecule type" value="Genomic_DNA"/>
</dbReference>
<keyword evidence="6" id="KW-0472">Membrane</keyword>
<name>A0A423PUG7_9GAMM</name>
<evidence type="ECO:0000256" key="2">
    <source>
        <dbReference type="ARBA" id="ARBA00006228"/>
    </source>
</evidence>
<dbReference type="AlphaFoldDB" id="A0A423PUG7"/>
<evidence type="ECO:0000256" key="6">
    <source>
        <dbReference type="ARBA" id="ARBA00023136"/>
    </source>
</evidence>
<dbReference type="PROSITE" id="PS51257">
    <property type="entry name" value="PROKAR_LIPOPROTEIN"/>
    <property type="match status" value="1"/>
</dbReference>
<dbReference type="PANTHER" id="PTHR34584">
    <property type="entry name" value="NA(+)/H(+) ANTIPORTER SUBUNIT E1"/>
    <property type="match status" value="1"/>
</dbReference>
<organism evidence="7 8">
    <name type="scientific">Salinisphaera orenii MK-B5</name>
    <dbReference type="NCBI Taxonomy" id="856730"/>
    <lineage>
        <taxon>Bacteria</taxon>
        <taxon>Pseudomonadati</taxon>
        <taxon>Pseudomonadota</taxon>
        <taxon>Gammaproteobacteria</taxon>
        <taxon>Salinisphaerales</taxon>
        <taxon>Salinisphaeraceae</taxon>
        <taxon>Salinisphaera</taxon>
    </lineage>
</organism>
<dbReference type="Proteomes" id="UP000283993">
    <property type="component" value="Unassembled WGS sequence"/>
</dbReference>
<evidence type="ECO:0000313" key="7">
    <source>
        <dbReference type="EMBL" id="ROO29250.1"/>
    </source>
</evidence>
<dbReference type="GO" id="GO:0005886">
    <property type="term" value="C:plasma membrane"/>
    <property type="evidence" value="ECO:0007669"/>
    <property type="project" value="UniProtKB-SubCell"/>
</dbReference>
<sequence length="169" mass="18539">MRYLLGLIVGLAALWLLLSGHYSPLFYAFGTGSCLLTAWICWRMRIVDNETVPLHLLAHAPVYIAWLGWEIAKSNGDVARRILSPGRSISPTMTTRRVGPATDLGRTIYANSVTLTPGTVTVGLRDGLAEVHALTDANARDIEEGDMDRRVQAFERRGGVRDDHSHDGG</sequence>
<keyword evidence="3" id="KW-1003">Cell membrane</keyword>
<comment type="similarity">
    <text evidence="2">Belongs to the CPA3 antiporters (TC 2.A.63) subunit E family.</text>
</comment>
<evidence type="ECO:0000256" key="4">
    <source>
        <dbReference type="ARBA" id="ARBA00022692"/>
    </source>
</evidence>
<evidence type="ECO:0000313" key="8">
    <source>
        <dbReference type="Proteomes" id="UP000283993"/>
    </source>
</evidence>
<dbReference type="Pfam" id="PF01899">
    <property type="entry name" value="MNHE"/>
    <property type="match status" value="1"/>
</dbReference>
<dbReference type="GO" id="GO:0008324">
    <property type="term" value="F:monoatomic cation transmembrane transporter activity"/>
    <property type="evidence" value="ECO:0007669"/>
    <property type="project" value="InterPro"/>
</dbReference>
<accession>A0A423PUG7</accession>
<evidence type="ECO:0000256" key="1">
    <source>
        <dbReference type="ARBA" id="ARBA00004651"/>
    </source>
</evidence>
<protein>
    <submittedName>
        <fullName evidence="7">Cation transporter</fullName>
    </submittedName>
</protein>
<keyword evidence="4" id="KW-0812">Transmembrane</keyword>
<comment type="subcellular location">
    <subcellularLocation>
        <location evidence="1">Cell membrane</location>
        <topology evidence="1">Multi-pass membrane protein</topology>
    </subcellularLocation>
</comment>
<keyword evidence="8" id="KW-1185">Reference proteome</keyword>
<evidence type="ECO:0000256" key="5">
    <source>
        <dbReference type="ARBA" id="ARBA00022989"/>
    </source>
</evidence>
<evidence type="ECO:0000256" key="3">
    <source>
        <dbReference type="ARBA" id="ARBA00022475"/>
    </source>
</evidence>
<dbReference type="InterPro" id="IPR002758">
    <property type="entry name" value="Cation_antiport_E"/>
</dbReference>
<comment type="caution">
    <text evidence="7">The sequence shown here is derived from an EMBL/GenBank/DDBJ whole genome shotgun (WGS) entry which is preliminary data.</text>
</comment>
<dbReference type="PANTHER" id="PTHR34584:SF1">
    <property type="entry name" value="NA(+)_H(+) ANTIPORTER SUBUNIT E1"/>
    <property type="match status" value="1"/>
</dbReference>